<dbReference type="RefSeq" id="WP_208010078.1">
    <property type="nucleotide sequence ID" value="NZ_CP071796.1"/>
</dbReference>
<sequence length="402" mass="45251">MKWIRAVRRALFGKVIDWRFRQRQHKLEGYVCHRLEPELEARGFTHCHAQAFVSLRVPTVHLRRADFGTQDQINVFEVDVDEMGDKRLFFRPFVLFFSPAKTIFDILLGEGPPGISAFGSLGYEEIFGPLPLRNQSDADRAVEALIKHWLPLLDQTATLQSLHEALSRSRRAHACWVDREGWKGLIQLAHLLQSPQLPQHMADYVAFAAKEGPQAEMRAEGFVRCMQAMPPLDWAPPYSPRRGPFGDEGVPTSTLAAHDERDDMMTTLAFHSLVRLMARDEAEAREFTARLNAVIVGGETVSLALLRGAAEPALCVFDWRGAHGQHLMLGDLINAWGMQAAPIEHHDDMARQFDAASKVARACRLALLAVETLSDMFVFLCVRADDEKMVKELLHSAGLRTV</sequence>
<evidence type="ECO:0000313" key="3">
    <source>
        <dbReference type="Proteomes" id="UP000663903"/>
    </source>
</evidence>
<accession>A0A975CIG6</accession>
<organism evidence="2 3">
    <name type="scientific">Ottowia testudinis</name>
    <dbReference type="NCBI Taxonomy" id="2816950"/>
    <lineage>
        <taxon>Bacteria</taxon>
        <taxon>Pseudomonadati</taxon>
        <taxon>Pseudomonadota</taxon>
        <taxon>Betaproteobacteria</taxon>
        <taxon>Burkholderiales</taxon>
        <taxon>Comamonadaceae</taxon>
        <taxon>Ottowia</taxon>
    </lineage>
</organism>
<dbReference type="KEGG" id="otd:J1M35_04545"/>
<feature type="domain" description="DUF6630" evidence="1">
    <location>
        <begin position="281"/>
        <end position="400"/>
    </location>
</feature>
<dbReference type="AlphaFoldDB" id="A0A975CIG6"/>
<evidence type="ECO:0000259" key="1">
    <source>
        <dbReference type="Pfam" id="PF20335"/>
    </source>
</evidence>
<evidence type="ECO:0000313" key="2">
    <source>
        <dbReference type="EMBL" id="QTD46179.1"/>
    </source>
</evidence>
<protein>
    <recommendedName>
        <fullName evidence="1">DUF6630 domain-containing protein</fullName>
    </recommendedName>
</protein>
<keyword evidence="3" id="KW-1185">Reference proteome</keyword>
<dbReference type="InterPro" id="IPR046582">
    <property type="entry name" value="DUF6630"/>
</dbReference>
<dbReference type="Pfam" id="PF20335">
    <property type="entry name" value="DUF6630"/>
    <property type="match status" value="1"/>
</dbReference>
<reference evidence="2" key="1">
    <citation type="submission" date="2021-03" db="EMBL/GenBank/DDBJ databases">
        <title>Ottowia sp. 27C isolated from the cloaca of a Giant Asian pond turtle (Heosemys grandis).</title>
        <authorList>
            <person name="Spergser J."/>
            <person name="Busse H.-J."/>
        </authorList>
    </citation>
    <scope>NUCLEOTIDE SEQUENCE</scope>
    <source>
        <strain evidence="2">27C</strain>
    </source>
</reference>
<dbReference type="EMBL" id="CP071796">
    <property type="protein sequence ID" value="QTD46179.1"/>
    <property type="molecule type" value="Genomic_DNA"/>
</dbReference>
<dbReference type="Proteomes" id="UP000663903">
    <property type="component" value="Chromosome"/>
</dbReference>
<name>A0A975CIG6_9BURK</name>
<gene>
    <name evidence="2" type="ORF">J1M35_04545</name>
</gene>
<proteinExistence type="predicted"/>